<dbReference type="PANTHER" id="PTHR11895">
    <property type="entry name" value="TRANSAMIDASE"/>
    <property type="match status" value="1"/>
</dbReference>
<dbReference type="Gene3D" id="3.90.1300.10">
    <property type="entry name" value="Amidase signature (AS) domain"/>
    <property type="match status" value="1"/>
</dbReference>
<dbReference type="InterPro" id="IPR036928">
    <property type="entry name" value="AS_sf"/>
</dbReference>
<dbReference type="EC" id="3.5.1.4" evidence="2"/>
<keyword evidence="3" id="KW-1185">Reference proteome</keyword>
<feature type="domain" description="Amidase" evidence="1">
    <location>
        <begin position="13"/>
        <end position="422"/>
    </location>
</feature>
<evidence type="ECO:0000259" key="1">
    <source>
        <dbReference type="Pfam" id="PF01425"/>
    </source>
</evidence>
<proteinExistence type="predicted"/>
<keyword evidence="2" id="KW-0378">Hydrolase</keyword>
<evidence type="ECO:0000313" key="2">
    <source>
        <dbReference type="EMBL" id="PSH64049.1"/>
    </source>
</evidence>
<name>A0A2P7BC95_9HYPH</name>
<organism evidence="2 3">
    <name type="scientific">Phyllobacterium sophorae</name>
    <dbReference type="NCBI Taxonomy" id="1520277"/>
    <lineage>
        <taxon>Bacteria</taxon>
        <taxon>Pseudomonadati</taxon>
        <taxon>Pseudomonadota</taxon>
        <taxon>Alphaproteobacteria</taxon>
        <taxon>Hyphomicrobiales</taxon>
        <taxon>Phyllobacteriaceae</taxon>
        <taxon>Phyllobacterium</taxon>
    </lineage>
</organism>
<protein>
    <submittedName>
        <fullName evidence="2">Amidase</fullName>
        <ecNumber evidence="2">3.5.1.4</ecNumber>
    </submittedName>
</protein>
<dbReference type="NCBIfam" id="NF004622">
    <property type="entry name" value="PRK05962.1"/>
    <property type="match status" value="1"/>
</dbReference>
<dbReference type="Proteomes" id="UP000241764">
    <property type="component" value="Unassembled WGS sequence"/>
</dbReference>
<dbReference type="PANTHER" id="PTHR11895:SF176">
    <property type="entry name" value="AMIDASE AMID-RELATED"/>
    <property type="match status" value="1"/>
</dbReference>
<sequence length="436" mass="46349">MPQHKSSARDRLEQILTRLSARAADERVFVKLYFETARLEADAADKRMADAALRGPLDGRIVSIKDLFDVAGEPTLAGSIIRQTAAPATIDAVVVERLRAAGAIIIGKTIMTEFAFTAVGLNPHYPVAGNAVDPRRIAGGSSTGAGISVAEGTSEISIGSDTGGSVRIPAALNGVAGFKPTARRIPLQGAFPLSPSLDSIGPLARSVSDCAVADSIMAGEAVGLPEPVSLNGLRIGVPRSQLLDSLEKPVAHGFDETLKACEKAGALIIECSIDDLIDAMADATSVGSIAGIEGSRVHASWLHDDTLDVDQRVRRPLLRRLSVSESDYISVMQKRQALVRQMDERIGNFDLFAMPTVPIVAPLIAPVMDDDAFYKETESQLLRYTQIANQFDLTAISLPMPGMQLPAGLMLIAQHGADRRLLAMALSVEQLLSKSV</sequence>
<dbReference type="AlphaFoldDB" id="A0A2P7BC95"/>
<dbReference type="SUPFAM" id="SSF75304">
    <property type="entry name" value="Amidase signature (AS) enzymes"/>
    <property type="match status" value="1"/>
</dbReference>
<dbReference type="OrthoDB" id="9811471at2"/>
<dbReference type="RefSeq" id="WP_106664440.1">
    <property type="nucleotide sequence ID" value="NZ_PGGM01000005.1"/>
</dbReference>
<accession>A0A2P7BC95</accession>
<evidence type="ECO:0000313" key="3">
    <source>
        <dbReference type="Proteomes" id="UP000241764"/>
    </source>
</evidence>
<dbReference type="InterPro" id="IPR023631">
    <property type="entry name" value="Amidase_dom"/>
</dbReference>
<dbReference type="EMBL" id="PGGM01000005">
    <property type="protein sequence ID" value="PSH64049.1"/>
    <property type="molecule type" value="Genomic_DNA"/>
</dbReference>
<dbReference type="GO" id="GO:0004040">
    <property type="term" value="F:amidase activity"/>
    <property type="evidence" value="ECO:0007669"/>
    <property type="project" value="UniProtKB-EC"/>
</dbReference>
<dbReference type="InterPro" id="IPR000120">
    <property type="entry name" value="Amidase"/>
</dbReference>
<comment type="caution">
    <text evidence="2">The sequence shown here is derived from an EMBL/GenBank/DDBJ whole genome shotgun (WGS) entry which is preliminary data.</text>
</comment>
<reference evidence="3" key="1">
    <citation type="submission" date="2017-11" db="EMBL/GenBank/DDBJ databases">
        <authorList>
            <person name="Kuznetsova I."/>
            <person name="Sazanova A."/>
            <person name="Chirak E."/>
            <person name="Safronova V."/>
            <person name="Willems A."/>
        </authorList>
    </citation>
    <scope>NUCLEOTIDE SEQUENCE [LARGE SCALE GENOMIC DNA]</scope>
    <source>
        <strain evidence="3">CCBAU 03422</strain>
    </source>
</reference>
<gene>
    <name evidence="2" type="ORF">CU103_13450</name>
</gene>
<dbReference type="Pfam" id="PF01425">
    <property type="entry name" value="Amidase"/>
    <property type="match status" value="1"/>
</dbReference>